<name>A0A914PE14_9BILA</name>
<dbReference type="AlphaFoldDB" id="A0A914PE14"/>
<dbReference type="WBParaSite" id="PDA_v2.g16416.t1">
    <property type="protein sequence ID" value="PDA_v2.g16416.t1"/>
    <property type="gene ID" value="PDA_v2.g16416"/>
</dbReference>
<evidence type="ECO:0000313" key="3">
    <source>
        <dbReference type="WBParaSite" id="PDA_v2.g16416.t1"/>
    </source>
</evidence>
<sequence>MGSNHIGSGSRPIPSGGSSGNSLQSGSPNGPMGIPIANSASFRQIVSSSAPTSSFDMEAFVRGGRGSSNSSNQSTNPTVDSDFYRDRRKKDIHNMSKQKFTNIN</sequence>
<evidence type="ECO:0000256" key="1">
    <source>
        <dbReference type="SAM" id="MobiDB-lite"/>
    </source>
</evidence>
<organism evidence="2 3">
    <name type="scientific">Panagrolaimus davidi</name>
    <dbReference type="NCBI Taxonomy" id="227884"/>
    <lineage>
        <taxon>Eukaryota</taxon>
        <taxon>Metazoa</taxon>
        <taxon>Ecdysozoa</taxon>
        <taxon>Nematoda</taxon>
        <taxon>Chromadorea</taxon>
        <taxon>Rhabditida</taxon>
        <taxon>Tylenchina</taxon>
        <taxon>Panagrolaimomorpha</taxon>
        <taxon>Panagrolaimoidea</taxon>
        <taxon>Panagrolaimidae</taxon>
        <taxon>Panagrolaimus</taxon>
    </lineage>
</organism>
<reference evidence="3" key="1">
    <citation type="submission" date="2022-11" db="UniProtKB">
        <authorList>
            <consortium name="WormBaseParasite"/>
        </authorList>
    </citation>
    <scope>IDENTIFICATION</scope>
</reference>
<accession>A0A914PE14</accession>
<protein>
    <submittedName>
        <fullName evidence="3">Uncharacterized protein</fullName>
    </submittedName>
</protein>
<keyword evidence="2" id="KW-1185">Reference proteome</keyword>
<evidence type="ECO:0000313" key="2">
    <source>
        <dbReference type="Proteomes" id="UP000887578"/>
    </source>
</evidence>
<feature type="region of interest" description="Disordered" evidence="1">
    <location>
        <begin position="57"/>
        <end position="104"/>
    </location>
</feature>
<dbReference type="Proteomes" id="UP000887578">
    <property type="component" value="Unplaced"/>
</dbReference>
<feature type="compositionally biased region" description="Polar residues" evidence="1">
    <location>
        <begin position="95"/>
        <end position="104"/>
    </location>
</feature>
<feature type="compositionally biased region" description="Low complexity" evidence="1">
    <location>
        <begin position="1"/>
        <end position="31"/>
    </location>
</feature>
<feature type="region of interest" description="Disordered" evidence="1">
    <location>
        <begin position="1"/>
        <end position="36"/>
    </location>
</feature>
<proteinExistence type="predicted"/>